<name>A0A6P6XUJ8_DERPT</name>
<protein>
    <submittedName>
        <fullName evidence="2">Uncharacterized protein LOC113790987</fullName>
    </submittedName>
</protein>
<reference evidence="2" key="1">
    <citation type="submission" date="2025-08" db="UniProtKB">
        <authorList>
            <consortium name="RefSeq"/>
        </authorList>
    </citation>
    <scope>IDENTIFICATION</scope>
    <source>
        <strain evidence="2">Airmid</strain>
    </source>
</reference>
<sequence length="79" mass="9166">MLLSVMVPSDDEEHIRRTAYRARRRRRESDTGITGGIVLRSSSGSHGRRLVSLNPYGTMTIVSKFFFLWKIFQKNECFV</sequence>
<accession>A0A6P6XUJ8</accession>
<dbReference type="Proteomes" id="UP000515146">
    <property type="component" value="Unplaced"/>
</dbReference>
<keyword evidence="1" id="KW-1185">Reference proteome</keyword>
<dbReference type="InParanoid" id="A0A6P6XUJ8"/>
<organism evidence="1 2">
    <name type="scientific">Dermatophagoides pteronyssinus</name>
    <name type="common">European house dust mite</name>
    <dbReference type="NCBI Taxonomy" id="6956"/>
    <lineage>
        <taxon>Eukaryota</taxon>
        <taxon>Metazoa</taxon>
        <taxon>Ecdysozoa</taxon>
        <taxon>Arthropoda</taxon>
        <taxon>Chelicerata</taxon>
        <taxon>Arachnida</taxon>
        <taxon>Acari</taxon>
        <taxon>Acariformes</taxon>
        <taxon>Sarcoptiformes</taxon>
        <taxon>Astigmata</taxon>
        <taxon>Psoroptidia</taxon>
        <taxon>Analgoidea</taxon>
        <taxon>Pyroglyphidae</taxon>
        <taxon>Dermatophagoidinae</taxon>
        <taxon>Dermatophagoides</taxon>
    </lineage>
</organism>
<dbReference type="AlphaFoldDB" id="A0A6P6XUJ8"/>
<dbReference type="RefSeq" id="XP_027196501.1">
    <property type="nucleotide sequence ID" value="XM_027340700.1"/>
</dbReference>
<evidence type="ECO:0000313" key="2">
    <source>
        <dbReference type="RefSeq" id="XP_027196501.1"/>
    </source>
</evidence>
<gene>
    <name evidence="2" type="primary">LOC113790987</name>
</gene>
<proteinExistence type="predicted"/>
<dbReference type="KEGG" id="dpte:113790987"/>
<evidence type="ECO:0000313" key="1">
    <source>
        <dbReference type="Proteomes" id="UP000515146"/>
    </source>
</evidence>